<dbReference type="EMBL" id="LXQA010082420">
    <property type="protein sequence ID" value="MCI12019.1"/>
    <property type="molecule type" value="Genomic_DNA"/>
</dbReference>
<feature type="compositionally biased region" description="Basic and acidic residues" evidence="1">
    <location>
        <begin position="58"/>
        <end position="68"/>
    </location>
</feature>
<feature type="compositionally biased region" description="Basic and acidic residues" evidence="1">
    <location>
        <begin position="21"/>
        <end position="30"/>
    </location>
</feature>
<reference evidence="2 3" key="1">
    <citation type="journal article" date="2018" name="Front. Plant Sci.">
        <title>Red Clover (Trifolium pratense) and Zigzag Clover (T. medium) - A Picture of Genomic Similarities and Differences.</title>
        <authorList>
            <person name="Dluhosova J."/>
            <person name="Istvanek J."/>
            <person name="Nedelnik J."/>
            <person name="Repkova J."/>
        </authorList>
    </citation>
    <scope>NUCLEOTIDE SEQUENCE [LARGE SCALE GENOMIC DNA]</scope>
    <source>
        <strain evidence="3">cv. 10/8</strain>
        <tissue evidence="2">Leaf</tissue>
    </source>
</reference>
<accession>A0A392PKJ3</accession>
<dbReference type="AlphaFoldDB" id="A0A392PKJ3"/>
<keyword evidence="3" id="KW-1185">Reference proteome</keyword>
<evidence type="ECO:0000313" key="3">
    <source>
        <dbReference type="Proteomes" id="UP000265520"/>
    </source>
</evidence>
<evidence type="ECO:0000313" key="2">
    <source>
        <dbReference type="EMBL" id="MCI12019.1"/>
    </source>
</evidence>
<sequence length="68" mass="7474">MAAMRELDTGGPPSETAEDLEVGRRSRETPTESSKARNWRRGEYGEVPARAHASRSALEGRESKAEMA</sequence>
<feature type="region of interest" description="Disordered" evidence="1">
    <location>
        <begin position="1"/>
        <end position="68"/>
    </location>
</feature>
<comment type="caution">
    <text evidence="2">The sequence shown here is derived from an EMBL/GenBank/DDBJ whole genome shotgun (WGS) entry which is preliminary data.</text>
</comment>
<evidence type="ECO:0000256" key="1">
    <source>
        <dbReference type="SAM" id="MobiDB-lite"/>
    </source>
</evidence>
<name>A0A392PKJ3_9FABA</name>
<proteinExistence type="predicted"/>
<organism evidence="2 3">
    <name type="scientific">Trifolium medium</name>
    <dbReference type="NCBI Taxonomy" id="97028"/>
    <lineage>
        <taxon>Eukaryota</taxon>
        <taxon>Viridiplantae</taxon>
        <taxon>Streptophyta</taxon>
        <taxon>Embryophyta</taxon>
        <taxon>Tracheophyta</taxon>
        <taxon>Spermatophyta</taxon>
        <taxon>Magnoliopsida</taxon>
        <taxon>eudicotyledons</taxon>
        <taxon>Gunneridae</taxon>
        <taxon>Pentapetalae</taxon>
        <taxon>rosids</taxon>
        <taxon>fabids</taxon>
        <taxon>Fabales</taxon>
        <taxon>Fabaceae</taxon>
        <taxon>Papilionoideae</taxon>
        <taxon>50 kb inversion clade</taxon>
        <taxon>NPAAA clade</taxon>
        <taxon>Hologalegina</taxon>
        <taxon>IRL clade</taxon>
        <taxon>Trifolieae</taxon>
        <taxon>Trifolium</taxon>
    </lineage>
</organism>
<protein>
    <submittedName>
        <fullName evidence="2">Uncharacterized protein</fullName>
    </submittedName>
</protein>
<dbReference type="Proteomes" id="UP000265520">
    <property type="component" value="Unassembled WGS sequence"/>
</dbReference>